<dbReference type="GO" id="GO:0042407">
    <property type="term" value="P:cristae formation"/>
    <property type="evidence" value="ECO:0007669"/>
    <property type="project" value="TreeGrafter"/>
</dbReference>
<dbReference type="OrthoDB" id="10250354at2759"/>
<feature type="domain" description="DnaJ-like protein C11 C-terminal" evidence="2">
    <location>
        <begin position="5"/>
        <end position="93"/>
    </location>
</feature>
<comment type="caution">
    <text evidence="3">The sequence shown here is derived from an EMBL/GenBank/DDBJ whole genome shotgun (WGS) entry which is preliminary data.</text>
</comment>
<evidence type="ECO:0000313" key="3">
    <source>
        <dbReference type="EMBL" id="CAG8512786.1"/>
    </source>
</evidence>
<protein>
    <submittedName>
        <fullName evidence="3">7546_t:CDS:1</fullName>
    </submittedName>
</protein>
<evidence type="ECO:0000256" key="1">
    <source>
        <dbReference type="ARBA" id="ARBA00023186"/>
    </source>
</evidence>
<dbReference type="AlphaFoldDB" id="A0A9N8ZZU7"/>
<feature type="non-terminal residue" evidence="3">
    <location>
        <position position="95"/>
    </location>
</feature>
<gene>
    <name evidence="3" type="ORF">ALEPTO_LOCUS4061</name>
</gene>
<dbReference type="InterPro" id="IPR024586">
    <property type="entry name" value="DnaJ-like_C11_C"/>
</dbReference>
<proteinExistence type="predicted"/>
<keyword evidence="4" id="KW-1185">Reference proteome</keyword>
<organism evidence="3 4">
    <name type="scientific">Ambispora leptoticha</name>
    <dbReference type="NCBI Taxonomy" id="144679"/>
    <lineage>
        <taxon>Eukaryota</taxon>
        <taxon>Fungi</taxon>
        <taxon>Fungi incertae sedis</taxon>
        <taxon>Mucoromycota</taxon>
        <taxon>Glomeromycotina</taxon>
        <taxon>Glomeromycetes</taxon>
        <taxon>Archaeosporales</taxon>
        <taxon>Ambisporaceae</taxon>
        <taxon>Ambispora</taxon>
    </lineage>
</organism>
<dbReference type="Proteomes" id="UP000789508">
    <property type="component" value="Unassembled WGS sequence"/>
</dbReference>
<evidence type="ECO:0000259" key="2">
    <source>
        <dbReference type="Pfam" id="PF11875"/>
    </source>
</evidence>
<name>A0A9N8ZZU7_9GLOM</name>
<evidence type="ECO:0000313" key="4">
    <source>
        <dbReference type="Proteomes" id="UP000789508"/>
    </source>
</evidence>
<dbReference type="PANTHER" id="PTHR44157">
    <property type="entry name" value="DNAJ HOMOLOG SUBFAMILY C MEMBER 11"/>
    <property type="match status" value="1"/>
</dbReference>
<reference evidence="3" key="1">
    <citation type="submission" date="2021-06" db="EMBL/GenBank/DDBJ databases">
        <authorList>
            <person name="Kallberg Y."/>
            <person name="Tangrot J."/>
            <person name="Rosling A."/>
        </authorList>
    </citation>
    <scope>NUCLEOTIDE SEQUENCE</scope>
    <source>
        <strain evidence="3">FL130A</strain>
    </source>
</reference>
<dbReference type="Pfam" id="PF11875">
    <property type="entry name" value="DnaJ-like_C11_C"/>
    <property type="match status" value="1"/>
</dbReference>
<dbReference type="PANTHER" id="PTHR44157:SF1">
    <property type="entry name" value="DNAJ HOMOLOG SUBFAMILY C MEMBER 11"/>
    <property type="match status" value="1"/>
</dbReference>
<dbReference type="EMBL" id="CAJVPS010000871">
    <property type="protein sequence ID" value="CAG8512786.1"/>
    <property type="molecule type" value="Genomic_DNA"/>
</dbReference>
<dbReference type="InterPro" id="IPR052243">
    <property type="entry name" value="Mito_inner_membrane_organizer"/>
</dbReference>
<sequence length="95" mass="10459">KLAALREQHAEFIASQKRDAEETIRLLMPSIARKIEIERAKDGLVILEAFYGNFKPTISGASVLDDQSVVDVTIPVQALVNDSQLTIPGGRSKLR</sequence>
<accession>A0A9N8ZZU7</accession>
<dbReference type="GO" id="GO:0005739">
    <property type="term" value="C:mitochondrion"/>
    <property type="evidence" value="ECO:0007669"/>
    <property type="project" value="GOC"/>
</dbReference>
<keyword evidence="1" id="KW-0143">Chaperone</keyword>